<reference evidence="2 3" key="1">
    <citation type="journal article" date="2015" name="Genome Biol.">
        <title>Comparative genomics of Steinernema reveals deeply conserved gene regulatory networks.</title>
        <authorList>
            <person name="Dillman A.R."/>
            <person name="Macchietto M."/>
            <person name="Porter C.F."/>
            <person name="Rogers A."/>
            <person name="Williams B."/>
            <person name="Antoshechkin I."/>
            <person name="Lee M.M."/>
            <person name="Goodwin Z."/>
            <person name="Lu X."/>
            <person name="Lewis E.E."/>
            <person name="Goodrich-Blair H."/>
            <person name="Stock S.P."/>
            <person name="Adams B.J."/>
            <person name="Sternberg P.W."/>
            <person name="Mortazavi A."/>
        </authorList>
    </citation>
    <scope>NUCLEOTIDE SEQUENCE [LARGE SCALE GENOMIC DNA]</scope>
    <source>
        <strain evidence="2 3">ALL</strain>
    </source>
</reference>
<dbReference type="AlphaFoldDB" id="A0A4V6XWE1"/>
<proteinExistence type="predicted"/>
<dbReference type="Proteomes" id="UP000298663">
    <property type="component" value="Unassembled WGS sequence"/>
</dbReference>
<comment type="caution">
    <text evidence="2">The sequence shown here is derived from an EMBL/GenBank/DDBJ whole genome shotgun (WGS) entry which is preliminary data.</text>
</comment>
<keyword evidence="1" id="KW-0472">Membrane</keyword>
<gene>
    <name evidence="2" type="ORF">L596_011532</name>
</gene>
<accession>A0A4V6XWE1</accession>
<name>A0A4V6XWE1_STECR</name>
<protein>
    <submittedName>
        <fullName evidence="2">Uncharacterized protein</fullName>
    </submittedName>
</protein>
<reference evidence="2 3" key="2">
    <citation type="journal article" date="2019" name="G3 (Bethesda)">
        <title>Hybrid Assembly of the Genome of the Entomopathogenic Nematode Steinernema carpocapsae Identifies the X-Chromosome.</title>
        <authorList>
            <person name="Serra L."/>
            <person name="Macchietto M."/>
            <person name="Macias-Munoz A."/>
            <person name="McGill C.J."/>
            <person name="Rodriguez I.M."/>
            <person name="Rodriguez B."/>
            <person name="Murad R."/>
            <person name="Mortazavi A."/>
        </authorList>
    </citation>
    <scope>NUCLEOTIDE SEQUENCE [LARGE SCALE GENOMIC DNA]</scope>
    <source>
        <strain evidence="2 3">ALL</strain>
    </source>
</reference>
<organism evidence="2 3">
    <name type="scientific">Steinernema carpocapsae</name>
    <name type="common">Entomopathogenic nematode</name>
    <dbReference type="NCBI Taxonomy" id="34508"/>
    <lineage>
        <taxon>Eukaryota</taxon>
        <taxon>Metazoa</taxon>
        <taxon>Ecdysozoa</taxon>
        <taxon>Nematoda</taxon>
        <taxon>Chromadorea</taxon>
        <taxon>Rhabditida</taxon>
        <taxon>Tylenchina</taxon>
        <taxon>Panagrolaimomorpha</taxon>
        <taxon>Strongyloidoidea</taxon>
        <taxon>Steinernematidae</taxon>
        <taxon>Steinernema</taxon>
    </lineage>
</organism>
<evidence type="ECO:0000256" key="1">
    <source>
        <dbReference type="SAM" id="Phobius"/>
    </source>
</evidence>
<evidence type="ECO:0000313" key="3">
    <source>
        <dbReference type="Proteomes" id="UP000298663"/>
    </source>
</evidence>
<sequence length="114" mass="13338">MSKGKSYSIVFEDEETVNYPTMGALHIALTAFGGILILVGFALNVVRFIFVKKIDKQRNDELLRYRDDAIMEPRMNVKVAEIGLRDQMHWKEYFTRDSKMFDYPPKENNQSSIR</sequence>
<keyword evidence="1" id="KW-0812">Transmembrane</keyword>
<evidence type="ECO:0000313" key="2">
    <source>
        <dbReference type="EMBL" id="TKR87065.1"/>
    </source>
</evidence>
<feature type="transmembrane region" description="Helical" evidence="1">
    <location>
        <begin position="24"/>
        <end position="50"/>
    </location>
</feature>
<dbReference type="EMBL" id="AZBU02000003">
    <property type="protein sequence ID" value="TKR87065.1"/>
    <property type="molecule type" value="Genomic_DNA"/>
</dbReference>
<keyword evidence="1" id="KW-1133">Transmembrane helix</keyword>
<keyword evidence="3" id="KW-1185">Reference proteome</keyword>